<feature type="region of interest" description="Disordered" evidence="14">
    <location>
        <begin position="380"/>
        <end position="405"/>
    </location>
</feature>
<evidence type="ECO:0000256" key="8">
    <source>
        <dbReference type="ARBA" id="ARBA00023136"/>
    </source>
</evidence>
<evidence type="ECO:0000256" key="14">
    <source>
        <dbReference type="SAM" id="MobiDB-lite"/>
    </source>
</evidence>
<keyword evidence="11" id="KW-0325">Glycoprotein</keyword>
<evidence type="ECO:0000313" key="18">
    <source>
        <dbReference type="Proteomes" id="UP000694580"/>
    </source>
</evidence>
<reference evidence="17 18" key="1">
    <citation type="submission" date="2020-06" db="EMBL/GenBank/DDBJ databases">
        <authorList>
            <consortium name="Wellcome Sanger Institute Data Sharing"/>
        </authorList>
    </citation>
    <scope>NUCLEOTIDE SEQUENCE [LARGE SCALE GENOMIC DNA]</scope>
</reference>
<evidence type="ECO:0000256" key="5">
    <source>
        <dbReference type="ARBA" id="ARBA00022692"/>
    </source>
</evidence>
<dbReference type="InterPro" id="IPR008365">
    <property type="entry name" value="Prostanoid_rcpt"/>
</dbReference>
<feature type="region of interest" description="Disordered" evidence="14">
    <location>
        <begin position="1"/>
        <end position="42"/>
    </location>
</feature>
<dbReference type="SUPFAM" id="SSF81321">
    <property type="entry name" value="Family A G protein-coupled receptor-like"/>
    <property type="match status" value="1"/>
</dbReference>
<dbReference type="PROSITE" id="PS00237">
    <property type="entry name" value="G_PROTEIN_RECEP_F1_1"/>
    <property type="match status" value="1"/>
</dbReference>
<feature type="transmembrane region" description="Helical" evidence="15">
    <location>
        <begin position="173"/>
        <end position="193"/>
    </location>
</feature>
<keyword evidence="18" id="KW-1185">Reference proteome</keyword>
<dbReference type="GO" id="GO:0004960">
    <property type="term" value="F:thromboxane receptor activity"/>
    <property type="evidence" value="ECO:0007669"/>
    <property type="project" value="InterPro"/>
</dbReference>
<dbReference type="AlphaFoldDB" id="A0AAY4BMR1"/>
<dbReference type="Ensembl" id="ENSDCDT00010025928.1">
    <property type="protein sequence ID" value="ENSDCDP00010022200.1"/>
    <property type="gene ID" value="ENSDCDG00010012498.1"/>
</dbReference>
<dbReference type="PRINTS" id="PR01788">
    <property type="entry name" value="PROSTANOIDR"/>
</dbReference>
<dbReference type="PROSITE" id="PS50262">
    <property type="entry name" value="G_PROTEIN_RECEP_F1_2"/>
    <property type="match status" value="1"/>
</dbReference>
<dbReference type="GO" id="GO:0004957">
    <property type="term" value="F:prostaglandin E receptor activity"/>
    <property type="evidence" value="ECO:0007669"/>
    <property type="project" value="TreeGrafter"/>
</dbReference>
<feature type="transmembrane region" description="Helical" evidence="15">
    <location>
        <begin position="131"/>
        <end position="152"/>
    </location>
</feature>
<dbReference type="GeneTree" id="ENSGT01030000234559"/>
<comment type="subcellular location">
    <subcellularLocation>
        <location evidence="1">Cell membrane</location>
        <topology evidence="1">Multi-pass membrane protein</topology>
    </subcellularLocation>
</comment>
<keyword evidence="12" id="KW-0807">Transducer</keyword>
<feature type="transmembrane region" description="Helical" evidence="15">
    <location>
        <begin position="303"/>
        <end position="322"/>
    </location>
</feature>
<evidence type="ECO:0000256" key="7">
    <source>
        <dbReference type="ARBA" id="ARBA00023040"/>
    </source>
</evidence>
<organism evidence="17 18">
    <name type="scientific">Denticeps clupeoides</name>
    <name type="common">denticle herring</name>
    <dbReference type="NCBI Taxonomy" id="299321"/>
    <lineage>
        <taxon>Eukaryota</taxon>
        <taxon>Metazoa</taxon>
        <taxon>Chordata</taxon>
        <taxon>Craniata</taxon>
        <taxon>Vertebrata</taxon>
        <taxon>Euteleostomi</taxon>
        <taxon>Actinopterygii</taxon>
        <taxon>Neopterygii</taxon>
        <taxon>Teleostei</taxon>
        <taxon>Clupei</taxon>
        <taxon>Clupeiformes</taxon>
        <taxon>Denticipitoidei</taxon>
        <taxon>Denticipitidae</taxon>
        <taxon>Denticeps</taxon>
    </lineage>
</organism>
<evidence type="ECO:0000256" key="11">
    <source>
        <dbReference type="ARBA" id="ARBA00023180"/>
    </source>
</evidence>
<dbReference type="GO" id="GO:0005886">
    <property type="term" value="C:plasma membrane"/>
    <property type="evidence" value="ECO:0007669"/>
    <property type="project" value="UniProtKB-SubCell"/>
</dbReference>
<keyword evidence="8 15" id="KW-0472">Membrane</keyword>
<feature type="domain" description="G-protein coupled receptors family 1 profile" evidence="16">
    <location>
        <begin position="60"/>
        <end position="361"/>
    </location>
</feature>
<evidence type="ECO:0000313" key="17">
    <source>
        <dbReference type="Ensembl" id="ENSDCDP00010022200.1"/>
    </source>
</evidence>
<gene>
    <name evidence="17" type="primary">FBXL14</name>
</gene>
<sequence length="405" mass="42746">MTTIVPSASDSRDFDPSPAASPSPSHWNLPLAPPNSTSPPQLPAPPLGMSCITMVTGALSNLMALVIVGRARAGKRLRGTRARPYLQLASALLLHDLGAHLIPGALAMKLHARQRRGLGIGPAAGGPLCQLFGACMVYFGLSPLLLGGAMAMERCLGISRPLLHARVATPGHARAAVLMLCGLALLLALVPVLDGTGGVRYVPQFPGTWCFLPLHANGTRGSTGLGLLFSSLGLAALGLSLLCNTLSGAALLQRRLGTSRGGGDGGGGRRRAGWSSGSATSSLSESSRSRTSRWLDIEMMSQLAAITVVSCLCWSPFLIIIMTSLLRLHRGSGHEEGGAERLVLLGLRLASWNQVLDPWVYILLRRAVLKRAGRILHLQHSNPRRTPEATDRSVKPGAERRATEI</sequence>
<keyword evidence="5 15" id="KW-0812">Transmembrane</keyword>
<evidence type="ECO:0000256" key="2">
    <source>
        <dbReference type="ARBA" id="ARBA00017628"/>
    </source>
</evidence>
<feature type="compositionally biased region" description="Pro residues" evidence="14">
    <location>
        <begin position="31"/>
        <end position="42"/>
    </location>
</feature>
<evidence type="ECO:0000256" key="1">
    <source>
        <dbReference type="ARBA" id="ARBA00004651"/>
    </source>
</evidence>
<reference evidence="17" key="3">
    <citation type="submission" date="2025-09" db="UniProtKB">
        <authorList>
            <consortium name="Ensembl"/>
        </authorList>
    </citation>
    <scope>IDENTIFICATION</scope>
</reference>
<dbReference type="Pfam" id="PF00001">
    <property type="entry name" value="7tm_1"/>
    <property type="match status" value="1"/>
</dbReference>
<evidence type="ECO:0000256" key="9">
    <source>
        <dbReference type="ARBA" id="ARBA00023157"/>
    </source>
</evidence>
<evidence type="ECO:0000256" key="13">
    <source>
        <dbReference type="ARBA" id="ARBA00029815"/>
    </source>
</evidence>
<keyword evidence="6 15" id="KW-1133">Transmembrane helix</keyword>
<dbReference type="PRINTS" id="PR00429">
    <property type="entry name" value="THROMBOXANER"/>
</dbReference>
<dbReference type="Gene3D" id="1.20.1070.10">
    <property type="entry name" value="Rhodopsin 7-helix transmembrane proteins"/>
    <property type="match status" value="1"/>
</dbReference>
<name>A0AAY4BMR1_9TELE</name>
<evidence type="ECO:0000256" key="12">
    <source>
        <dbReference type="ARBA" id="ARBA00023224"/>
    </source>
</evidence>
<dbReference type="PANTHER" id="PTHR11866:SF33">
    <property type="entry name" value="THROMBOXANE A2 RECEPTOR"/>
    <property type="match status" value="1"/>
</dbReference>
<keyword evidence="7" id="KW-0297">G-protein coupled receptor</keyword>
<feature type="region of interest" description="Disordered" evidence="14">
    <location>
        <begin position="260"/>
        <end position="285"/>
    </location>
</feature>
<evidence type="ECO:0000256" key="10">
    <source>
        <dbReference type="ARBA" id="ARBA00023170"/>
    </source>
</evidence>
<feature type="transmembrane region" description="Helical" evidence="15">
    <location>
        <begin position="227"/>
        <end position="252"/>
    </location>
</feature>
<evidence type="ECO:0000259" key="16">
    <source>
        <dbReference type="PROSITE" id="PS50262"/>
    </source>
</evidence>
<dbReference type="FunFam" id="1.20.1070.10:FF:000163">
    <property type="entry name" value="Thromboxane A2 receptor"/>
    <property type="match status" value="1"/>
</dbReference>
<keyword evidence="3" id="KW-1003">Cell membrane</keyword>
<dbReference type="PANTHER" id="PTHR11866">
    <property type="entry name" value="G-PROTEIN COUPLED RECEPTOR FAMILY 1 MEMBER"/>
    <property type="match status" value="1"/>
</dbReference>
<proteinExistence type="predicted"/>
<feature type="compositionally biased region" description="Low complexity" evidence="14">
    <location>
        <begin position="16"/>
        <end position="25"/>
    </location>
</feature>
<keyword evidence="10" id="KW-0675">Receptor</keyword>
<dbReference type="GO" id="GO:0007189">
    <property type="term" value="P:adenylate cyclase-activating G protein-coupled receptor signaling pathway"/>
    <property type="evidence" value="ECO:0007669"/>
    <property type="project" value="TreeGrafter"/>
</dbReference>
<evidence type="ECO:0000256" key="4">
    <source>
        <dbReference type="ARBA" id="ARBA00022553"/>
    </source>
</evidence>
<keyword evidence="9" id="KW-1015">Disulfide bond</keyword>
<evidence type="ECO:0000256" key="15">
    <source>
        <dbReference type="SAM" id="Phobius"/>
    </source>
</evidence>
<reference evidence="17" key="2">
    <citation type="submission" date="2025-08" db="UniProtKB">
        <authorList>
            <consortium name="Ensembl"/>
        </authorList>
    </citation>
    <scope>IDENTIFICATION</scope>
</reference>
<accession>A0AAY4BMR1</accession>
<dbReference type="InterPro" id="IPR001105">
    <property type="entry name" value="Thbox_rcpt"/>
</dbReference>
<evidence type="ECO:0000256" key="3">
    <source>
        <dbReference type="ARBA" id="ARBA00022475"/>
    </source>
</evidence>
<dbReference type="InterPro" id="IPR017452">
    <property type="entry name" value="GPCR_Rhodpsn_7TM"/>
</dbReference>
<feature type="compositionally biased region" description="Basic and acidic residues" evidence="14">
    <location>
        <begin position="385"/>
        <end position="405"/>
    </location>
</feature>
<feature type="compositionally biased region" description="Low complexity" evidence="14">
    <location>
        <begin position="273"/>
        <end position="285"/>
    </location>
</feature>
<protein>
    <recommendedName>
        <fullName evidence="2">Thromboxane A2 receptor</fullName>
    </recommendedName>
    <alternativeName>
        <fullName evidence="13">Prostanoid TP receptor</fullName>
    </alternativeName>
</protein>
<feature type="transmembrane region" description="Helical" evidence="15">
    <location>
        <begin position="88"/>
        <end position="111"/>
    </location>
</feature>
<dbReference type="GO" id="GO:0007204">
    <property type="term" value="P:positive regulation of cytosolic calcium ion concentration"/>
    <property type="evidence" value="ECO:0007669"/>
    <property type="project" value="TreeGrafter"/>
</dbReference>
<keyword evidence="4" id="KW-0597">Phosphoprotein</keyword>
<dbReference type="InterPro" id="IPR000276">
    <property type="entry name" value="GPCR_Rhodpsn"/>
</dbReference>
<dbReference type="GO" id="GO:0006954">
    <property type="term" value="P:inflammatory response"/>
    <property type="evidence" value="ECO:0007669"/>
    <property type="project" value="TreeGrafter"/>
</dbReference>
<feature type="transmembrane region" description="Helical" evidence="15">
    <location>
        <begin position="47"/>
        <end position="68"/>
    </location>
</feature>
<dbReference type="Proteomes" id="UP000694580">
    <property type="component" value="Chromosome 3"/>
</dbReference>
<evidence type="ECO:0000256" key="6">
    <source>
        <dbReference type="ARBA" id="ARBA00022989"/>
    </source>
</evidence>